<dbReference type="STRING" id="13249.T1HBX3"/>
<dbReference type="HOGENOM" id="CLU_2323247_0_0_1"/>
<dbReference type="InParanoid" id="T1HBX3"/>
<dbReference type="Proteomes" id="UP000015103">
    <property type="component" value="Unassembled WGS sequence"/>
</dbReference>
<dbReference type="Gene3D" id="3.30.160.60">
    <property type="entry name" value="Classic Zinc Finger"/>
    <property type="match status" value="2"/>
</dbReference>
<accession>T1HBX3</accession>
<dbReference type="VEuPathDB" id="VectorBase:RPRC001535"/>
<keyword evidence="2" id="KW-1185">Reference proteome</keyword>
<evidence type="ECO:0000313" key="2">
    <source>
        <dbReference type="Proteomes" id="UP000015103"/>
    </source>
</evidence>
<dbReference type="EnsemblMetazoa" id="RPRC001535-RA">
    <property type="protein sequence ID" value="RPRC001535-PA"/>
    <property type="gene ID" value="RPRC001535"/>
</dbReference>
<name>T1HBX3_RHOPR</name>
<evidence type="ECO:0000313" key="1">
    <source>
        <dbReference type="EnsemblMetazoa" id="RPRC001535-PA"/>
    </source>
</evidence>
<dbReference type="PROSITE" id="PS50157">
    <property type="entry name" value="ZINC_FINGER_C2H2_2"/>
    <property type="match status" value="1"/>
</dbReference>
<dbReference type="SUPFAM" id="SSF57667">
    <property type="entry name" value="beta-beta-alpha zinc fingers"/>
    <property type="match status" value="1"/>
</dbReference>
<proteinExistence type="predicted"/>
<dbReference type="AlphaFoldDB" id="T1HBX3"/>
<dbReference type="InterPro" id="IPR036236">
    <property type="entry name" value="Znf_C2H2_sf"/>
</dbReference>
<organism evidence="1 2">
    <name type="scientific">Rhodnius prolixus</name>
    <name type="common">Triatomid bug</name>
    <dbReference type="NCBI Taxonomy" id="13249"/>
    <lineage>
        <taxon>Eukaryota</taxon>
        <taxon>Metazoa</taxon>
        <taxon>Ecdysozoa</taxon>
        <taxon>Arthropoda</taxon>
        <taxon>Hexapoda</taxon>
        <taxon>Insecta</taxon>
        <taxon>Pterygota</taxon>
        <taxon>Neoptera</taxon>
        <taxon>Paraneoptera</taxon>
        <taxon>Hemiptera</taxon>
        <taxon>Heteroptera</taxon>
        <taxon>Panheteroptera</taxon>
        <taxon>Cimicomorpha</taxon>
        <taxon>Reduviidae</taxon>
        <taxon>Triatominae</taxon>
        <taxon>Rhodnius</taxon>
    </lineage>
</organism>
<reference evidence="1" key="1">
    <citation type="submission" date="2015-05" db="UniProtKB">
        <authorList>
            <consortium name="EnsemblMetazoa"/>
        </authorList>
    </citation>
    <scope>IDENTIFICATION</scope>
</reference>
<dbReference type="Pfam" id="PF00096">
    <property type="entry name" value="zf-C2H2"/>
    <property type="match status" value="2"/>
</dbReference>
<dbReference type="SMART" id="SM00355">
    <property type="entry name" value="ZnF_C2H2"/>
    <property type="match status" value="2"/>
</dbReference>
<protein>
    <submittedName>
        <fullName evidence="1">C2H2-type domain-containing protein</fullName>
    </submittedName>
</protein>
<dbReference type="InterPro" id="IPR013087">
    <property type="entry name" value="Znf_C2H2_type"/>
</dbReference>
<sequence>MSEVALVVRRLKRRIMEEDKIYRCSACNKSYVYKAGLSRHQKYECGKEPQFQCPHCPYRAKIKSNLTAHVAYKHMNFRLATHMHQMFQNVHIIAQFIST</sequence>
<dbReference type="EMBL" id="ACPB03013612">
    <property type="status" value="NOT_ANNOTATED_CDS"/>
    <property type="molecule type" value="Genomic_DNA"/>
</dbReference>